<dbReference type="Proteomes" id="UP001528912">
    <property type="component" value="Unassembled WGS sequence"/>
</dbReference>
<dbReference type="InterPro" id="IPR017642">
    <property type="entry name" value="DNA_S_mod_DndB"/>
</dbReference>
<evidence type="ECO:0000313" key="1">
    <source>
        <dbReference type="EMBL" id="MDF8263932.1"/>
    </source>
</evidence>
<name>A0ABT6C4X0_9MICO</name>
<proteinExistence type="predicted"/>
<protein>
    <submittedName>
        <fullName evidence="1">DNA sulfur modification protein DndB</fullName>
    </submittedName>
</protein>
<dbReference type="RefSeq" id="WP_277191557.1">
    <property type="nucleotide sequence ID" value="NZ_JAROAV010000023.1"/>
</dbReference>
<dbReference type="EMBL" id="JAROAV010000023">
    <property type="protein sequence ID" value="MDF8263932.1"/>
    <property type="molecule type" value="Genomic_DNA"/>
</dbReference>
<organism evidence="1 2">
    <name type="scientific">Luteipulveratus flavus</name>
    <dbReference type="NCBI Taxonomy" id="3031728"/>
    <lineage>
        <taxon>Bacteria</taxon>
        <taxon>Bacillati</taxon>
        <taxon>Actinomycetota</taxon>
        <taxon>Actinomycetes</taxon>
        <taxon>Micrococcales</taxon>
        <taxon>Dermacoccaceae</taxon>
        <taxon>Luteipulveratus</taxon>
    </lineage>
</organism>
<reference evidence="1 2" key="1">
    <citation type="submission" date="2023-03" db="EMBL/GenBank/DDBJ databases">
        <title>YIM 133296 draft genome.</title>
        <authorList>
            <person name="Xiong L."/>
        </authorList>
    </citation>
    <scope>NUCLEOTIDE SEQUENCE [LARGE SCALE GENOMIC DNA]</scope>
    <source>
        <strain evidence="1 2">YIM 133296</strain>
    </source>
</reference>
<sequence>MSSSQFRPSGYDPNEYFFASKFRQGGRVVYSVDFSVREIVTYLPRPNADKPLDVSATQRQISPKHAKDFGEYVRSDSGWVSPALLLRAPNIFQFDRSIEVETGTTMFGQLAVPKDARDEIQIVDGQHRTLGFHLAWESLRSDIENARVSVARAKEIGDSLVAQREERRLHDLIHRRDSLANERVAIQIIIVETPEVARRIFVDINDNAKGITGAVKSRFDDRKVLSRALNLVLQHSELLEGRVNLEQDRITGATPYLLGAKHVQDILKALVVGGGNITPRIENEVNEQDVVDTFDDFATALVDAFPDLAAVQAEDLTPSELRGRSLIGSNVMLRGFARAWFELTQRGWTSQEIGKAFGEMSPHMSAPVLADPADTWFATGLFPSTESGAFSPTSRAQDFKALATFVVHACEGSVRWHRVER</sequence>
<dbReference type="CDD" id="cd16414">
    <property type="entry name" value="dndB_like"/>
    <property type="match status" value="1"/>
</dbReference>
<gene>
    <name evidence="1" type="ORF">P4R38_06730</name>
</gene>
<keyword evidence="2" id="KW-1185">Reference proteome</keyword>
<comment type="caution">
    <text evidence="1">The sequence shown here is derived from an EMBL/GenBank/DDBJ whole genome shotgun (WGS) entry which is preliminary data.</text>
</comment>
<accession>A0ABT6C4X0</accession>
<dbReference type="Pfam" id="PF14072">
    <property type="entry name" value="DndB"/>
    <property type="match status" value="1"/>
</dbReference>
<evidence type="ECO:0000313" key="2">
    <source>
        <dbReference type="Proteomes" id="UP001528912"/>
    </source>
</evidence>